<dbReference type="Proteomes" id="UP000237000">
    <property type="component" value="Unassembled WGS sequence"/>
</dbReference>
<evidence type="ECO:0000313" key="2">
    <source>
        <dbReference type="EMBL" id="PON59485.1"/>
    </source>
</evidence>
<protein>
    <submittedName>
        <fullName evidence="2">Uncharacterized protein</fullName>
    </submittedName>
</protein>
<comment type="caution">
    <text evidence="2">The sequence shown here is derived from an EMBL/GenBank/DDBJ whole genome shotgun (WGS) entry which is preliminary data.</text>
</comment>
<keyword evidence="1" id="KW-0732">Signal</keyword>
<gene>
    <name evidence="2" type="ORF">TorRG33x02_288070</name>
</gene>
<organism evidence="2 3">
    <name type="scientific">Trema orientale</name>
    <name type="common">Charcoal tree</name>
    <name type="synonym">Celtis orientalis</name>
    <dbReference type="NCBI Taxonomy" id="63057"/>
    <lineage>
        <taxon>Eukaryota</taxon>
        <taxon>Viridiplantae</taxon>
        <taxon>Streptophyta</taxon>
        <taxon>Embryophyta</taxon>
        <taxon>Tracheophyta</taxon>
        <taxon>Spermatophyta</taxon>
        <taxon>Magnoliopsida</taxon>
        <taxon>eudicotyledons</taxon>
        <taxon>Gunneridae</taxon>
        <taxon>Pentapetalae</taxon>
        <taxon>rosids</taxon>
        <taxon>fabids</taxon>
        <taxon>Rosales</taxon>
        <taxon>Cannabaceae</taxon>
        <taxon>Trema</taxon>
    </lineage>
</organism>
<feature type="signal peptide" evidence="1">
    <location>
        <begin position="1"/>
        <end position="16"/>
    </location>
</feature>
<keyword evidence="3" id="KW-1185">Reference proteome</keyword>
<dbReference type="AlphaFoldDB" id="A0A2P5CEQ6"/>
<sequence>MIWVWIFSELSQPNSGLLPFLLELVVEVEALEAVEVRLVCGLWDRVNSIWFDWRVREDDREKEESEEVVVGWARSKL</sequence>
<dbReference type="EMBL" id="JXTC01000375">
    <property type="protein sequence ID" value="PON59485.1"/>
    <property type="molecule type" value="Genomic_DNA"/>
</dbReference>
<evidence type="ECO:0000313" key="3">
    <source>
        <dbReference type="Proteomes" id="UP000237000"/>
    </source>
</evidence>
<dbReference type="InParanoid" id="A0A2P5CEQ6"/>
<accession>A0A2P5CEQ6</accession>
<reference evidence="3" key="1">
    <citation type="submission" date="2016-06" db="EMBL/GenBank/DDBJ databases">
        <title>Parallel loss of symbiosis genes in relatives of nitrogen-fixing non-legume Parasponia.</title>
        <authorList>
            <person name="Van Velzen R."/>
            <person name="Holmer R."/>
            <person name="Bu F."/>
            <person name="Rutten L."/>
            <person name="Van Zeijl A."/>
            <person name="Liu W."/>
            <person name="Santuari L."/>
            <person name="Cao Q."/>
            <person name="Sharma T."/>
            <person name="Shen D."/>
            <person name="Roswanjaya Y."/>
            <person name="Wardhani T."/>
            <person name="Kalhor M.S."/>
            <person name="Jansen J."/>
            <person name="Van den Hoogen J."/>
            <person name="Gungor B."/>
            <person name="Hartog M."/>
            <person name="Hontelez J."/>
            <person name="Verver J."/>
            <person name="Yang W.-C."/>
            <person name="Schijlen E."/>
            <person name="Repin R."/>
            <person name="Schilthuizen M."/>
            <person name="Schranz E."/>
            <person name="Heidstra R."/>
            <person name="Miyata K."/>
            <person name="Fedorova E."/>
            <person name="Kohlen W."/>
            <person name="Bisseling T."/>
            <person name="Smit S."/>
            <person name="Geurts R."/>
        </authorList>
    </citation>
    <scope>NUCLEOTIDE SEQUENCE [LARGE SCALE GENOMIC DNA]</scope>
    <source>
        <strain evidence="3">cv. RG33-2</strain>
    </source>
</reference>
<proteinExistence type="predicted"/>
<name>A0A2P5CEQ6_TREOI</name>
<feature type="chain" id="PRO_5015120860" evidence="1">
    <location>
        <begin position="17"/>
        <end position="77"/>
    </location>
</feature>
<evidence type="ECO:0000256" key="1">
    <source>
        <dbReference type="SAM" id="SignalP"/>
    </source>
</evidence>